<evidence type="ECO:0000256" key="2">
    <source>
        <dbReference type="PROSITE-ProRule" id="PRU01091"/>
    </source>
</evidence>
<dbReference type="RefSeq" id="WP_110789822.1">
    <property type="nucleotide sequence ID" value="NZ_QJRY01000001.1"/>
</dbReference>
<dbReference type="InterPro" id="IPR027417">
    <property type="entry name" value="P-loop_NTPase"/>
</dbReference>
<dbReference type="Gene3D" id="3.40.50.300">
    <property type="entry name" value="P-loop containing nucleotide triphosphate hydrolases"/>
    <property type="match status" value="1"/>
</dbReference>
<dbReference type="Pfam" id="PF00486">
    <property type="entry name" value="Trans_reg_C"/>
    <property type="match status" value="1"/>
</dbReference>
<dbReference type="InterPro" id="IPR036388">
    <property type="entry name" value="WH-like_DNA-bd_sf"/>
</dbReference>
<dbReference type="InterPro" id="IPR058852">
    <property type="entry name" value="HTH_77"/>
</dbReference>
<evidence type="ECO:0000256" key="1">
    <source>
        <dbReference type="ARBA" id="ARBA00023125"/>
    </source>
</evidence>
<dbReference type="EMBL" id="QJRY01000001">
    <property type="protein sequence ID" value="PYB77387.1"/>
    <property type="molecule type" value="Genomic_DNA"/>
</dbReference>
<comment type="caution">
    <text evidence="4">The sequence shown here is derived from an EMBL/GenBank/DDBJ whole genome shotgun (WGS) entry which is preliminary data.</text>
</comment>
<dbReference type="SMART" id="SM00862">
    <property type="entry name" value="Trans_reg_C"/>
    <property type="match status" value="1"/>
</dbReference>
<name>A0ABX5NW20_9HYPH</name>
<feature type="domain" description="OmpR/PhoB-type" evidence="3">
    <location>
        <begin position="12"/>
        <end position="110"/>
    </location>
</feature>
<dbReference type="InterPro" id="IPR016032">
    <property type="entry name" value="Sig_transdc_resp-reg_C-effctor"/>
</dbReference>
<gene>
    <name evidence="4" type="ORF">DMY87_03215</name>
</gene>
<evidence type="ECO:0000313" key="5">
    <source>
        <dbReference type="Proteomes" id="UP000247536"/>
    </source>
</evidence>
<evidence type="ECO:0000259" key="3">
    <source>
        <dbReference type="PROSITE" id="PS51755"/>
    </source>
</evidence>
<sequence>MAELDPLQAHEKGVFLFGDFAFDTRTRNLSRRGQQLPLGGRAADILQVLLELAGQTVPRALIVDRVWGAPNITDSALRFQINVLRKHLSPEAEARPFIRNVSRVGYVFTEKVEFLPEKGAIAARNSIKDDALEQANRTRPKTLIGRQHDLEATVKAARRHRFVTILAPGGFGKTTLALAVLETLRPEATVFWIDASNVRQNADIWACLAAQLPVSGTLQAPVDLVREVLRSSRGFVFFDCVDRCTDVLSAFDQDELWDLENLTVITTSRQPVNVRDEHIVRLDALTVPPSGLALTADDIVAYSAIALFFDRGAAHLQGLLLSEKLLASVAEICRRLDGIPLAIEIACAHLSIFGVHDLDLLLRENFEMIDLMPTDWPERHRTLSKMIGWSFDLLTRSQKRVLLEMSVFLGAASVEACLRVISSEDLPERDVIQAIAVLVGKNLIVKEDRDGRASFRLLDTTRAFCVDQMIKTGEWHQVQAKLGEFFILEIQGQGLLEGDKEKAINWFGSACPNLTNLSACLDWQFEMAESPALAVRLAAEAAPLYMQLSLLRDCETIAARALTYQGRVEQSEALWAALNAYYGAALLATNGPVDASKAAMDVAIQKTPDARLDPTAILAYSGLYWLHIYRSEPDLADACAEKLRPSSKSDLQDDDDLIADNYNAMALQMRGDQFRAERELEDVVKRQALISLGRFMRIGTDPGLLSRIFLIKAQWLRGKVTTALDHYEAIRGPLEEPEHGLYHCWALNEVIIPLYCSLRDYDNARHACETLRKAVHQQSMTIREVSSEAALQAVNALSGNPNYPALTALRDKMDRNKFRMLIPWIDGIRAQMLGELGRDNEALDVIDQAISFCRANNSRWWMPELQSIRCTLLWHDQSPEGQASAAIAFQESHDCAEELGASALAIRNVLRVLERKASDRLHSVATEAGRGILASYPDDGDPLAEMVRNQI</sequence>
<dbReference type="PROSITE" id="PS51755">
    <property type="entry name" value="OMPR_PHOB"/>
    <property type="match status" value="1"/>
</dbReference>
<organism evidence="4 5">
    <name type="scientific">Rhizobium wuzhouense</name>
    <dbReference type="NCBI Taxonomy" id="1986026"/>
    <lineage>
        <taxon>Bacteria</taxon>
        <taxon>Pseudomonadati</taxon>
        <taxon>Pseudomonadota</taxon>
        <taxon>Alphaproteobacteria</taxon>
        <taxon>Hyphomicrobiales</taxon>
        <taxon>Rhizobiaceae</taxon>
        <taxon>Rhizobium/Agrobacterium group</taxon>
        <taxon>Rhizobium</taxon>
    </lineage>
</organism>
<protein>
    <recommendedName>
        <fullName evidence="3">OmpR/PhoB-type domain-containing protein</fullName>
    </recommendedName>
</protein>
<dbReference type="Proteomes" id="UP000247536">
    <property type="component" value="Unassembled WGS sequence"/>
</dbReference>
<dbReference type="InterPro" id="IPR003593">
    <property type="entry name" value="AAA+_ATPase"/>
</dbReference>
<dbReference type="SMART" id="SM00382">
    <property type="entry name" value="AAA"/>
    <property type="match status" value="1"/>
</dbReference>
<dbReference type="SUPFAM" id="SSF52540">
    <property type="entry name" value="P-loop containing nucleoside triphosphate hydrolases"/>
    <property type="match status" value="1"/>
</dbReference>
<dbReference type="Gene3D" id="1.10.10.10">
    <property type="entry name" value="Winged helix-like DNA-binding domain superfamily/Winged helix DNA-binding domain"/>
    <property type="match status" value="1"/>
</dbReference>
<reference evidence="4 5" key="1">
    <citation type="submission" date="2018-06" db="EMBL/GenBank/DDBJ databases">
        <title>Rhizobium wuzhouense sp. nov., isolated from roots of Oryza officinalis.</title>
        <authorList>
            <person name="Yuan T."/>
        </authorList>
    </citation>
    <scope>NUCLEOTIDE SEQUENCE [LARGE SCALE GENOMIC DNA]</scope>
    <source>
        <strain evidence="4 5">W44</strain>
    </source>
</reference>
<dbReference type="CDD" id="cd00383">
    <property type="entry name" value="trans_reg_C"/>
    <property type="match status" value="1"/>
</dbReference>
<dbReference type="InterPro" id="IPR001867">
    <property type="entry name" value="OmpR/PhoB-type_DNA-bd"/>
</dbReference>
<proteinExistence type="predicted"/>
<dbReference type="Pfam" id="PF25872">
    <property type="entry name" value="HTH_77"/>
    <property type="match status" value="1"/>
</dbReference>
<keyword evidence="5" id="KW-1185">Reference proteome</keyword>
<evidence type="ECO:0000313" key="4">
    <source>
        <dbReference type="EMBL" id="PYB77387.1"/>
    </source>
</evidence>
<accession>A0ABX5NW20</accession>
<dbReference type="PANTHER" id="PTHR47691:SF3">
    <property type="entry name" value="HTH-TYPE TRANSCRIPTIONAL REGULATOR RV0890C-RELATED"/>
    <property type="match status" value="1"/>
</dbReference>
<keyword evidence="1 2" id="KW-0238">DNA-binding</keyword>
<dbReference type="PANTHER" id="PTHR47691">
    <property type="entry name" value="REGULATOR-RELATED"/>
    <property type="match status" value="1"/>
</dbReference>
<dbReference type="SUPFAM" id="SSF46894">
    <property type="entry name" value="C-terminal effector domain of the bipartite response regulators"/>
    <property type="match status" value="1"/>
</dbReference>
<feature type="DNA-binding region" description="OmpR/PhoB-type" evidence="2">
    <location>
        <begin position="12"/>
        <end position="110"/>
    </location>
</feature>